<evidence type="ECO:0000256" key="1">
    <source>
        <dbReference type="SAM" id="Phobius"/>
    </source>
</evidence>
<gene>
    <name evidence="3" type="ORF">EJC49_03355</name>
</gene>
<dbReference type="OrthoDB" id="504769at2"/>
<dbReference type="SUPFAM" id="SSF53474">
    <property type="entry name" value="alpha/beta-Hydrolases"/>
    <property type="match status" value="1"/>
</dbReference>
<organism evidence="3 4">
    <name type="scientific">Aquibium carbonis</name>
    <dbReference type="NCBI Taxonomy" id="2495581"/>
    <lineage>
        <taxon>Bacteria</taxon>
        <taxon>Pseudomonadati</taxon>
        <taxon>Pseudomonadota</taxon>
        <taxon>Alphaproteobacteria</taxon>
        <taxon>Hyphomicrobiales</taxon>
        <taxon>Phyllobacteriaceae</taxon>
        <taxon>Aquibium</taxon>
    </lineage>
</organism>
<dbReference type="InterPro" id="IPR022742">
    <property type="entry name" value="Hydrolase_4"/>
</dbReference>
<feature type="transmembrane region" description="Helical" evidence="1">
    <location>
        <begin position="278"/>
        <end position="297"/>
    </location>
</feature>
<proteinExistence type="predicted"/>
<feature type="transmembrane region" description="Helical" evidence="1">
    <location>
        <begin position="238"/>
        <end position="257"/>
    </location>
</feature>
<feature type="transmembrane region" description="Helical" evidence="1">
    <location>
        <begin position="366"/>
        <end position="386"/>
    </location>
</feature>
<feature type="transmembrane region" description="Helical" evidence="1">
    <location>
        <begin position="398"/>
        <end position="414"/>
    </location>
</feature>
<keyword evidence="3" id="KW-0378">Hydrolase</keyword>
<dbReference type="Proteomes" id="UP000278398">
    <property type="component" value="Unassembled WGS sequence"/>
</dbReference>
<feature type="transmembrane region" description="Helical" evidence="1">
    <location>
        <begin position="450"/>
        <end position="471"/>
    </location>
</feature>
<reference evidence="3 4" key="1">
    <citation type="submission" date="2018-12" db="EMBL/GenBank/DDBJ databases">
        <title>Mesorhizobium carbonis sp. nov., isolated from coal mine water.</title>
        <authorList>
            <person name="Xin W."/>
            <person name="Xu Z."/>
            <person name="Xiang F."/>
            <person name="Zhang J."/>
            <person name="Xi L."/>
            <person name="Liu J."/>
        </authorList>
    </citation>
    <scope>NUCLEOTIDE SEQUENCE [LARGE SCALE GENOMIC DNA]</scope>
    <source>
        <strain evidence="3 4">B2.3</strain>
    </source>
</reference>
<feature type="domain" description="Serine aminopeptidase S33" evidence="2">
    <location>
        <begin position="35"/>
        <end position="151"/>
    </location>
</feature>
<evidence type="ECO:0000259" key="2">
    <source>
        <dbReference type="Pfam" id="PF12146"/>
    </source>
</evidence>
<dbReference type="Gene3D" id="3.40.50.1820">
    <property type="entry name" value="alpha/beta hydrolase"/>
    <property type="match status" value="1"/>
</dbReference>
<accession>A0A429Z2C0</accession>
<feature type="transmembrane region" description="Helical" evidence="1">
    <location>
        <begin position="420"/>
        <end position="438"/>
    </location>
</feature>
<dbReference type="GO" id="GO:0016787">
    <property type="term" value="F:hydrolase activity"/>
    <property type="evidence" value="ECO:0007669"/>
    <property type="project" value="UniProtKB-KW"/>
</dbReference>
<dbReference type="InterPro" id="IPR029058">
    <property type="entry name" value="AB_hydrolase_fold"/>
</dbReference>
<protein>
    <submittedName>
        <fullName evidence="3">Alpha/beta hydrolase</fullName>
    </submittedName>
</protein>
<evidence type="ECO:0000313" key="4">
    <source>
        <dbReference type="Proteomes" id="UP000278398"/>
    </source>
</evidence>
<dbReference type="Pfam" id="PF12146">
    <property type="entry name" value="Hydrolase_4"/>
    <property type="match status" value="1"/>
</dbReference>
<keyword evidence="1" id="KW-0472">Membrane</keyword>
<dbReference type="AlphaFoldDB" id="A0A429Z2C0"/>
<sequence>MFRLEGARYGLDITQIRIGQTPATLYRQPEATGPLVVAAHGFAGSRQLMQSYSLTLAQSGYIVLAFDFEGHGRNPVPMSGDVTSIDGTTALLVAETRRVIDAGRALPGVSGDVALLGHSMATDIIVRTAIAEGAEGRPVGAVVAISMFSGAVTAGEPASLLMISGQWEGALRDVALANLRQLRPDAQEGTTEHHDGIARRAVVAPGVEHVGVLFSATALREARDWLDASFDLASEGPIVRIGIWVVLLLGGIVGLLRPLARLLPPAPKTPPAIPAPRYWAAMLVPAVLVPVIGTRVYTPFMPVLVADYLMIHLAAYGGLQMLLVWRHAPLRLSMPAVVLLTVWGVAVFGLAMDRYVASFAPNAERLAIIAFLCVGTIPAMMADGILTQAGRGTLARRVATRTVLILSLAGAAMLDPERLMFLFIILPVLVLFFLLYGLMGRWVGQRSGAVSAGLGLGLCLAWSLGATFPLFSAG</sequence>
<keyword evidence="1" id="KW-0812">Transmembrane</keyword>
<feature type="transmembrane region" description="Helical" evidence="1">
    <location>
        <begin position="303"/>
        <end position="325"/>
    </location>
</feature>
<keyword evidence="1" id="KW-1133">Transmembrane helix</keyword>
<evidence type="ECO:0000313" key="3">
    <source>
        <dbReference type="EMBL" id="RST87849.1"/>
    </source>
</evidence>
<feature type="transmembrane region" description="Helical" evidence="1">
    <location>
        <begin position="332"/>
        <end position="351"/>
    </location>
</feature>
<comment type="caution">
    <text evidence="3">The sequence shown here is derived from an EMBL/GenBank/DDBJ whole genome shotgun (WGS) entry which is preliminary data.</text>
</comment>
<keyword evidence="4" id="KW-1185">Reference proteome</keyword>
<name>A0A429Z2C0_9HYPH</name>
<dbReference type="EMBL" id="RWKW01000010">
    <property type="protein sequence ID" value="RST87849.1"/>
    <property type="molecule type" value="Genomic_DNA"/>
</dbReference>